<dbReference type="OrthoDB" id="9894798at2759"/>
<dbReference type="Pfam" id="PF13853">
    <property type="entry name" value="7tm_4"/>
    <property type="match status" value="1"/>
</dbReference>
<protein>
    <recommendedName>
        <fullName evidence="11">Olfactory receptor</fullName>
    </recommendedName>
</protein>
<evidence type="ECO:0000313" key="13">
    <source>
        <dbReference type="Proteomes" id="UP000008143"/>
    </source>
</evidence>
<dbReference type="Xenbase" id="XB-GENE-29081475">
    <property type="gene designation" value="or5ar32"/>
</dbReference>
<keyword evidence="9 10" id="KW-0807">Transducer</keyword>
<dbReference type="Gene3D" id="1.20.1070.10">
    <property type="entry name" value="Rhodopsin 7-helix transmembrane proteins"/>
    <property type="match status" value="1"/>
</dbReference>
<feature type="transmembrane region" description="Helical" evidence="11">
    <location>
        <begin position="92"/>
        <end position="120"/>
    </location>
</feature>
<evidence type="ECO:0000256" key="4">
    <source>
        <dbReference type="ARBA" id="ARBA00022725"/>
    </source>
</evidence>
<evidence type="ECO:0000313" key="14">
    <source>
        <dbReference type="RefSeq" id="XP_002938362.1"/>
    </source>
</evidence>
<comment type="subcellular location">
    <subcellularLocation>
        <location evidence="1 11">Cell membrane</location>
        <topology evidence="1 11">Multi-pass membrane protein</topology>
    </subcellularLocation>
</comment>
<dbReference type="GO" id="GO:0005549">
    <property type="term" value="F:odorant binding"/>
    <property type="evidence" value="ECO:0000318"/>
    <property type="project" value="GO_Central"/>
</dbReference>
<feature type="transmembrane region" description="Helical" evidence="11">
    <location>
        <begin position="27"/>
        <end position="50"/>
    </location>
</feature>
<dbReference type="PROSITE" id="PS50262">
    <property type="entry name" value="G_PROTEIN_RECEP_F1_2"/>
    <property type="match status" value="1"/>
</dbReference>
<evidence type="ECO:0000256" key="7">
    <source>
        <dbReference type="ARBA" id="ARBA00023136"/>
    </source>
</evidence>
<gene>
    <name evidence="15" type="primary">or5ar32</name>
    <name evidence="14" type="synonym">LOC100493005</name>
</gene>
<keyword evidence="8 10" id="KW-0675">Receptor</keyword>
<evidence type="ECO:0000256" key="3">
    <source>
        <dbReference type="ARBA" id="ARBA00022692"/>
    </source>
</evidence>
<feature type="domain" description="G-protein coupled receptors family 1 profile" evidence="12">
    <location>
        <begin position="41"/>
        <end position="290"/>
    </location>
</feature>
<dbReference type="RefSeq" id="XP_002938362.1">
    <property type="nucleotide sequence ID" value="XM_002938316.1"/>
</dbReference>
<dbReference type="PROSITE" id="PS00237">
    <property type="entry name" value="G_PROTEIN_RECEP_F1_1"/>
    <property type="match status" value="1"/>
</dbReference>
<keyword evidence="11" id="KW-0716">Sensory transduction</keyword>
<evidence type="ECO:0000256" key="1">
    <source>
        <dbReference type="ARBA" id="ARBA00004651"/>
    </source>
</evidence>
<dbReference type="CTD" id="100493005"/>
<keyword evidence="6 10" id="KW-0297">G-protein coupled receptor</keyword>
<dbReference type="InterPro" id="IPR000725">
    <property type="entry name" value="Olfact_rcpt"/>
</dbReference>
<dbReference type="PANTHER" id="PTHR26452">
    <property type="entry name" value="OLFACTORY RECEPTOR"/>
    <property type="match status" value="1"/>
</dbReference>
<feature type="transmembrane region" description="Helical" evidence="11">
    <location>
        <begin position="196"/>
        <end position="221"/>
    </location>
</feature>
<dbReference type="InterPro" id="IPR050516">
    <property type="entry name" value="Olfactory_GPCR"/>
</dbReference>
<accession>A0A8J0QUF7</accession>
<dbReference type="InterPro" id="IPR017452">
    <property type="entry name" value="GPCR_Rhodpsn_7TM"/>
</dbReference>
<dbReference type="InterPro" id="IPR000276">
    <property type="entry name" value="GPCR_Rhodpsn"/>
</dbReference>
<evidence type="ECO:0000259" key="12">
    <source>
        <dbReference type="PROSITE" id="PS50262"/>
    </source>
</evidence>
<keyword evidence="13" id="KW-1185">Reference proteome</keyword>
<proteinExistence type="inferred from homology"/>
<feature type="transmembrane region" description="Helical" evidence="11">
    <location>
        <begin position="242"/>
        <end position="261"/>
    </location>
</feature>
<feature type="transmembrane region" description="Helical" evidence="11">
    <location>
        <begin position="273"/>
        <end position="292"/>
    </location>
</feature>
<dbReference type="KEGG" id="xtr:100493005"/>
<keyword evidence="4 11" id="KW-0552">Olfaction</keyword>
<evidence type="ECO:0000256" key="8">
    <source>
        <dbReference type="ARBA" id="ARBA00023170"/>
    </source>
</evidence>
<keyword evidence="2 11" id="KW-1003">Cell membrane</keyword>
<dbReference type="GO" id="GO:0004930">
    <property type="term" value="F:G protein-coupled receptor activity"/>
    <property type="evidence" value="ECO:0007669"/>
    <property type="project" value="UniProtKB-KW"/>
</dbReference>
<dbReference type="PRINTS" id="PR00237">
    <property type="entry name" value="GPCRRHODOPSN"/>
</dbReference>
<dbReference type="FunFam" id="1.20.1070.10:FF:000015">
    <property type="entry name" value="Olfactory receptor"/>
    <property type="match status" value="1"/>
</dbReference>
<evidence type="ECO:0000256" key="11">
    <source>
        <dbReference type="RuleBase" id="RU363047"/>
    </source>
</evidence>
<name>A0A8J0QUF7_XENTR</name>
<dbReference type="PRINTS" id="PR00245">
    <property type="entry name" value="OLFACTORYR"/>
</dbReference>
<sequence>MVEENQTILSDFILLGLSGLPNAQQSLFLLLLIIYLMTLTGNLLILLLIFSDSQLHTPMYFFLANLASLDICYSQVTLPKLLLDFLAKKQNIAIATCLAQIFFLHFSISSELFLLAVMSYDRYIAICHPLHYINIMQKHICAQLASLVWLSGFLYSLVQILCTLRLSFCRQNFINNLFCDLPQLLQLSCTETITNILVILIFGGFLGFNALGVTFIPYVYIFRTVQKIKTKQGKIKAFSTCTSHLTVVFTIYAALIFTYFRPTTDKHFEYDKLVSVLYAVITPLLNPIIYSLRNNDLKRALSRVLNKTSLPVIRPTRNNVSTISKGPLSMGNT</sequence>
<dbReference type="OMA" id="CYSQVTL"/>
<dbReference type="AlphaFoldDB" id="A0A8J0QUF7"/>
<comment type="similarity">
    <text evidence="10">Belongs to the G-protein coupled receptor 1 family.</text>
</comment>
<reference evidence="14" key="1">
    <citation type="submission" date="2025-08" db="UniProtKB">
        <authorList>
            <consortium name="RefSeq"/>
        </authorList>
    </citation>
    <scope>IDENTIFICATION</scope>
    <source>
        <strain evidence="14">Nigerian</strain>
        <tissue evidence="14">Liver and blood</tissue>
    </source>
</reference>
<dbReference type="AGR" id="Xenbase:XB-GENE-29081475"/>
<feature type="transmembrane region" description="Helical" evidence="11">
    <location>
        <begin position="140"/>
        <end position="158"/>
    </location>
</feature>
<keyword evidence="3 10" id="KW-0812">Transmembrane</keyword>
<dbReference type="GO" id="GO:0004984">
    <property type="term" value="F:olfactory receptor activity"/>
    <property type="evidence" value="ECO:0000318"/>
    <property type="project" value="GO_Central"/>
</dbReference>
<dbReference type="GeneID" id="100493005"/>
<evidence type="ECO:0000256" key="2">
    <source>
        <dbReference type="ARBA" id="ARBA00022475"/>
    </source>
</evidence>
<keyword evidence="7 11" id="KW-0472">Membrane</keyword>
<dbReference type="Proteomes" id="UP000008143">
    <property type="component" value="Chromosome 4"/>
</dbReference>
<dbReference type="SUPFAM" id="SSF81321">
    <property type="entry name" value="Family A G protein-coupled receptor-like"/>
    <property type="match status" value="1"/>
</dbReference>
<evidence type="ECO:0000256" key="9">
    <source>
        <dbReference type="ARBA" id="ARBA00023224"/>
    </source>
</evidence>
<organism evidence="13 14">
    <name type="scientific">Xenopus tropicalis</name>
    <name type="common">Western clawed frog</name>
    <name type="synonym">Silurana tropicalis</name>
    <dbReference type="NCBI Taxonomy" id="8364"/>
    <lineage>
        <taxon>Eukaryota</taxon>
        <taxon>Metazoa</taxon>
        <taxon>Chordata</taxon>
        <taxon>Craniata</taxon>
        <taxon>Vertebrata</taxon>
        <taxon>Euteleostomi</taxon>
        <taxon>Amphibia</taxon>
        <taxon>Batrachia</taxon>
        <taxon>Anura</taxon>
        <taxon>Pipoidea</taxon>
        <taxon>Pipidae</taxon>
        <taxon>Xenopodinae</taxon>
        <taxon>Xenopus</taxon>
        <taxon>Silurana</taxon>
    </lineage>
</organism>
<evidence type="ECO:0000256" key="6">
    <source>
        <dbReference type="ARBA" id="ARBA00023040"/>
    </source>
</evidence>
<keyword evidence="5 11" id="KW-1133">Transmembrane helix</keyword>
<evidence type="ECO:0000256" key="10">
    <source>
        <dbReference type="RuleBase" id="RU000688"/>
    </source>
</evidence>
<evidence type="ECO:0000256" key="5">
    <source>
        <dbReference type="ARBA" id="ARBA00022989"/>
    </source>
</evidence>
<dbReference type="GO" id="GO:0005886">
    <property type="term" value="C:plasma membrane"/>
    <property type="evidence" value="ECO:0007669"/>
    <property type="project" value="UniProtKB-SubCell"/>
</dbReference>
<evidence type="ECO:0000313" key="15">
    <source>
        <dbReference type="Xenbase" id="XB-GENE-29081475"/>
    </source>
</evidence>